<dbReference type="PANTHER" id="PTHR42930:SF3">
    <property type="entry name" value="PHOSPHATE-SPECIFIC TRANSPORT SYSTEM ACCESSORY PROTEIN PHOU"/>
    <property type="match status" value="1"/>
</dbReference>
<evidence type="ECO:0000259" key="3">
    <source>
        <dbReference type="Pfam" id="PF01895"/>
    </source>
</evidence>
<dbReference type="NCBIfam" id="TIGR02135">
    <property type="entry name" value="phoU_full"/>
    <property type="match status" value="1"/>
</dbReference>
<dbReference type="Pfam" id="PF01895">
    <property type="entry name" value="PhoU"/>
    <property type="match status" value="2"/>
</dbReference>
<feature type="domain" description="PhoU" evidence="3">
    <location>
        <begin position="122"/>
        <end position="209"/>
    </location>
</feature>
<accession>A0A4P7UJ96</accession>
<comment type="similarity">
    <text evidence="1">Belongs to the PhoU family.</text>
</comment>
<reference evidence="4 5" key="1">
    <citation type="submission" date="2019-02" db="EMBL/GenBank/DDBJ databases">
        <title>Complete Genome Sequence of Desulfovibrio desulfuricans IC1, a Sulfonate Utilizing Anaerobe.</title>
        <authorList>
            <person name="Day L.A."/>
            <person name="De Leon K.B."/>
            <person name="Wall J.D."/>
        </authorList>
    </citation>
    <scope>NUCLEOTIDE SEQUENCE [LARGE SCALE GENOMIC DNA]</scope>
    <source>
        <strain evidence="4 5">IC1</strain>
    </source>
</reference>
<dbReference type="InterPro" id="IPR038078">
    <property type="entry name" value="PhoU-like_sf"/>
</dbReference>
<proteinExistence type="inferred from homology"/>
<evidence type="ECO:0000256" key="1">
    <source>
        <dbReference type="ARBA" id="ARBA00008107"/>
    </source>
</evidence>
<dbReference type="PANTHER" id="PTHR42930">
    <property type="entry name" value="PHOSPHATE-SPECIFIC TRANSPORT SYSTEM ACCESSORY PROTEIN PHOU"/>
    <property type="match status" value="1"/>
</dbReference>
<sequence length="267" mass="29414">MQQQANYLQQLLVSLRTRLLVMCASVGIALEEAGKAMAAGDPGRAASVIENDAAVDALENEIDEMALLLLARTQPVARDLRFVVSALRMVVDLERIGDEAVSMAEQAILMQDKPGFGVIPHVREMFYKASEAFDRAVRVFRENNAEEALHMLRGDEEAVQSEVRIIQQIMESLSDPDANLQPYQAMHVILVARSLTRVWRRSINIAEQVYFISQGESVKHKAEERGGEAQNASAAKPADVTGPAEQENTGSAIHRADDEDEDMDGRG</sequence>
<dbReference type="EMBL" id="CP036295">
    <property type="protein sequence ID" value="QCC84788.1"/>
    <property type="molecule type" value="Genomic_DNA"/>
</dbReference>
<dbReference type="OrthoDB" id="9814256at2"/>
<name>A0A4P7UJ96_DESDE</name>
<dbReference type="InterPro" id="IPR026022">
    <property type="entry name" value="PhoU_dom"/>
</dbReference>
<dbReference type="InterPro" id="IPR028366">
    <property type="entry name" value="PhoU"/>
</dbReference>
<gene>
    <name evidence="4" type="primary">phoU</name>
    <name evidence="4" type="ORF">DDIC_02635</name>
</gene>
<dbReference type="Gene3D" id="1.20.58.220">
    <property type="entry name" value="Phosphate transport system protein phou homolog 2, domain 2"/>
    <property type="match status" value="1"/>
</dbReference>
<dbReference type="GO" id="GO:0045936">
    <property type="term" value="P:negative regulation of phosphate metabolic process"/>
    <property type="evidence" value="ECO:0007669"/>
    <property type="project" value="InterPro"/>
</dbReference>
<dbReference type="Proteomes" id="UP000297065">
    <property type="component" value="Chromosome"/>
</dbReference>
<protein>
    <submittedName>
        <fullName evidence="4">Phosphate signaling complex protein PhoU</fullName>
    </submittedName>
</protein>
<evidence type="ECO:0000313" key="4">
    <source>
        <dbReference type="EMBL" id="QCC84788.1"/>
    </source>
</evidence>
<evidence type="ECO:0000313" key="5">
    <source>
        <dbReference type="Proteomes" id="UP000297065"/>
    </source>
</evidence>
<dbReference type="GO" id="GO:0030643">
    <property type="term" value="P:intracellular phosphate ion homeostasis"/>
    <property type="evidence" value="ECO:0007669"/>
    <property type="project" value="InterPro"/>
</dbReference>
<dbReference type="SUPFAM" id="SSF109755">
    <property type="entry name" value="PhoU-like"/>
    <property type="match status" value="1"/>
</dbReference>
<dbReference type="AlphaFoldDB" id="A0A4P7UJ96"/>
<evidence type="ECO:0000256" key="2">
    <source>
        <dbReference type="SAM" id="MobiDB-lite"/>
    </source>
</evidence>
<feature type="compositionally biased region" description="Acidic residues" evidence="2">
    <location>
        <begin position="258"/>
        <end position="267"/>
    </location>
</feature>
<feature type="region of interest" description="Disordered" evidence="2">
    <location>
        <begin position="220"/>
        <end position="267"/>
    </location>
</feature>
<dbReference type="RefSeq" id="WP_136399010.1">
    <property type="nucleotide sequence ID" value="NZ_CP036295.1"/>
</dbReference>
<organism evidence="4 5">
    <name type="scientific">Desulfovibrio desulfuricans</name>
    <dbReference type="NCBI Taxonomy" id="876"/>
    <lineage>
        <taxon>Bacteria</taxon>
        <taxon>Pseudomonadati</taxon>
        <taxon>Thermodesulfobacteriota</taxon>
        <taxon>Desulfovibrionia</taxon>
        <taxon>Desulfovibrionales</taxon>
        <taxon>Desulfovibrionaceae</taxon>
        <taxon>Desulfovibrio</taxon>
    </lineage>
</organism>
<feature type="domain" description="PhoU" evidence="3">
    <location>
        <begin position="22"/>
        <end position="106"/>
    </location>
</feature>
<dbReference type="PIRSF" id="PIRSF003107">
    <property type="entry name" value="PhoU"/>
    <property type="match status" value="1"/>
</dbReference>